<name>A0A0M6WY55_9FIRM</name>
<protein>
    <recommendedName>
        <fullName evidence="2">SHOCT domain-containing protein</fullName>
    </recommendedName>
</protein>
<dbReference type="Proteomes" id="UP000049828">
    <property type="component" value="Unassembled WGS sequence"/>
</dbReference>
<feature type="compositionally biased region" description="Basic and acidic residues" evidence="1">
    <location>
        <begin position="260"/>
        <end position="282"/>
    </location>
</feature>
<evidence type="ECO:0000313" key="3">
    <source>
        <dbReference type="EMBL" id="CRL41743.1"/>
    </source>
</evidence>
<proteinExistence type="predicted"/>
<sequence length="317" mass="36965">MGLFSNNKKLCPVCGNPTPRLLATKIQDTPICKECDKKIYLPKGRTDRMTIDDFKQYIQFYEDNQALRDQFEENYSFNFGLFGGDLVLDIFHGLFRVNCDKDSLAFQADNLKSFRILEDSRVLFEGNHQELKHYDSKVPEKVKQLEPQIAQFQMQMREYEMFERLERMHEENDKDDNHYHEYHPRPSFDVASPADTFHVELTFDHPYWDNIKWDWTGVSFDSDSPSVEAFLSCYEDKTESLHTLALNLAHLMNPNVKEMTAGEKKQDAKQETGSLEEQKQSSESDTIEQLQKYKGLLDAGVITEEEFAAKKKQLLGI</sequence>
<reference evidence="4" key="1">
    <citation type="submission" date="2015-05" db="EMBL/GenBank/DDBJ databases">
        <authorList>
            <consortium name="Pathogen Informatics"/>
        </authorList>
    </citation>
    <scope>NUCLEOTIDE SEQUENCE [LARGE SCALE GENOMIC DNA]</scope>
    <source>
        <strain evidence="4">L1-83</strain>
    </source>
</reference>
<dbReference type="EMBL" id="CVRS01000093">
    <property type="protein sequence ID" value="CRL41743.1"/>
    <property type="molecule type" value="Genomic_DNA"/>
</dbReference>
<keyword evidence="4" id="KW-1185">Reference proteome</keyword>
<accession>A0A0M6WY55</accession>
<evidence type="ECO:0000256" key="1">
    <source>
        <dbReference type="SAM" id="MobiDB-lite"/>
    </source>
</evidence>
<dbReference type="InterPro" id="IPR018649">
    <property type="entry name" value="SHOCT"/>
</dbReference>
<dbReference type="AlphaFoldDB" id="A0A0M6WY55"/>
<evidence type="ECO:0000313" key="4">
    <source>
        <dbReference type="Proteomes" id="UP000049828"/>
    </source>
</evidence>
<feature type="region of interest" description="Disordered" evidence="1">
    <location>
        <begin position="260"/>
        <end position="286"/>
    </location>
</feature>
<gene>
    <name evidence="3" type="ORF">RIL183_29481</name>
</gene>
<dbReference type="STRING" id="360807.ERS852392_03010"/>
<dbReference type="Pfam" id="PF09851">
    <property type="entry name" value="SHOCT"/>
    <property type="match status" value="1"/>
</dbReference>
<feature type="domain" description="SHOCT" evidence="2">
    <location>
        <begin position="288"/>
        <end position="315"/>
    </location>
</feature>
<dbReference type="RefSeq" id="WP_021922860.1">
    <property type="nucleotide sequence ID" value="NZ_CVRS01000093.1"/>
</dbReference>
<organism evidence="3 4">
    <name type="scientific">Roseburia inulinivorans</name>
    <dbReference type="NCBI Taxonomy" id="360807"/>
    <lineage>
        <taxon>Bacteria</taxon>
        <taxon>Bacillati</taxon>
        <taxon>Bacillota</taxon>
        <taxon>Clostridia</taxon>
        <taxon>Lachnospirales</taxon>
        <taxon>Lachnospiraceae</taxon>
        <taxon>Roseburia</taxon>
    </lineage>
</organism>
<evidence type="ECO:0000259" key="2">
    <source>
        <dbReference type="Pfam" id="PF09851"/>
    </source>
</evidence>